<dbReference type="Proteomes" id="UP000030161">
    <property type="component" value="Unassembled WGS sequence"/>
</dbReference>
<evidence type="ECO:0000313" key="1">
    <source>
        <dbReference type="EMBL" id="KGR16460.1"/>
    </source>
</evidence>
<comment type="caution">
    <text evidence="1">The sequence shown here is derived from an EMBL/GenBank/DDBJ whole genome shotgun (WGS) entry which is preliminary data.</text>
</comment>
<reference evidence="1 2" key="1">
    <citation type="submission" date="2013-12" db="EMBL/GenBank/DDBJ databases">
        <title>The Genome Sequence of Candida albicans P78048.</title>
        <authorList>
            <consortium name="The Broad Institute Genome Sequencing Platform"/>
            <consortium name="The Broad Institute Genome Sequencing Center for Infectious Disease"/>
            <person name="Cuomo C."/>
            <person name="Bennett R."/>
            <person name="Hirakawa M."/>
            <person name="Noverr M."/>
            <person name="Mitchell A."/>
            <person name="Young S.K."/>
            <person name="Zeng Q."/>
            <person name="Gargeya S."/>
            <person name="Fitzgerald M."/>
            <person name="Abouelleil A."/>
            <person name="Alvarado L."/>
            <person name="Berlin A.M."/>
            <person name="Chapman S.B."/>
            <person name="Dewar J."/>
            <person name="Goldberg J."/>
            <person name="Griggs A."/>
            <person name="Gujja S."/>
            <person name="Hansen M."/>
            <person name="Howarth C."/>
            <person name="Imamovic A."/>
            <person name="Larimer J."/>
            <person name="McCowan C."/>
            <person name="Murphy C."/>
            <person name="Pearson M."/>
            <person name="Priest M."/>
            <person name="Roberts A."/>
            <person name="Saif S."/>
            <person name="Shea T."/>
            <person name="Sykes S."/>
            <person name="Wortman J."/>
            <person name="Nusbaum C."/>
            <person name="Birren B."/>
        </authorList>
    </citation>
    <scope>NUCLEOTIDE SEQUENCE [LARGE SCALE GENOMIC DNA]</scope>
    <source>
        <strain evidence="1 2">P78048</strain>
    </source>
</reference>
<dbReference type="EMBL" id="AJIX01000009">
    <property type="protein sequence ID" value="KGR16460.1"/>
    <property type="molecule type" value="Genomic_DNA"/>
</dbReference>
<dbReference type="AlphaFoldDB" id="A0AB34PXX1"/>
<sequence length="30" mass="3622">MNRRPPIHQVILSTMSHHSQLKMFPQLCYQ</sequence>
<proteinExistence type="predicted"/>
<organism evidence="1 2">
    <name type="scientific">Candida albicans P78048</name>
    <dbReference type="NCBI Taxonomy" id="1094989"/>
    <lineage>
        <taxon>Eukaryota</taxon>
        <taxon>Fungi</taxon>
        <taxon>Dikarya</taxon>
        <taxon>Ascomycota</taxon>
        <taxon>Saccharomycotina</taxon>
        <taxon>Pichiomycetes</taxon>
        <taxon>Debaryomycetaceae</taxon>
        <taxon>Candida/Lodderomyces clade</taxon>
        <taxon>Candida</taxon>
    </lineage>
</organism>
<name>A0AB34PXX1_CANAX</name>
<evidence type="ECO:0000313" key="2">
    <source>
        <dbReference type="Proteomes" id="UP000030161"/>
    </source>
</evidence>
<gene>
    <name evidence="1" type="ORF">MG3_01186</name>
</gene>
<accession>A0AB34PXX1</accession>
<protein>
    <submittedName>
        <fullName evidence="1">Uncharacterized protein</fullName>
    </submittedName>
</protein>